<keyword evidence="3" id="KW-1185">Reference proteome</keyword>
<evidence type="ECO:0000313" key="3">
    <source>
        <dbReference type="Proteomes" id="UP000204391"/>
    </source>
</evidence>
<dbReference type="InterPro" id="IPR037523">
    <property type="entry name" value="VOC_core"/>
</dbReference>
<evidence type="ECO:0000259" key="1">
    <source>
        <dbReference type="PROSITE" id="PS51819"/>
    </source>
</evidence>
<keyword evidence="2" id="KW-0223">Dioxygenase</keyword>
<proteinExistence type="predicted"/>
<dbReference type="GO" id="GO:0051213">
    <property type="term" value="F:dioxygenase activity"/>
    <property type="evidence" value="ECO:0007669"/>
    <property type="project" value="UniProtKB-KW"/>
</dbReference>
<protein>
    <submittedName>
        <fullName evidence="2">Glyoxalase/bleomycin resistance/dioxygenase family protein</fullName>
    </submittedName>
</protein>
<dbReference type="Gene3D" id="3.10.180.10">
    <property type="entry name" value="2,3-Dihydroxybiphenyl 1,2-Dioxygenase, domain 1"/>
    <property type="match status" value="1"/>
</dbReference>
<dbReference type="InterPro" id="IPR004360">
    <property type="entry name" value="Glyas_Fos-R_dOase_dom"/>
</dbReference>
<organism evidence="2 3">
    <name type="scientific">Virgibacillus necropolis</name>
    <dbReference type="NCBI Taxonomy" id="163877"/>
    <lineage>
        <taxon>Bacteria</taxon>
        <taxon>Bacillati</taxon>
        <taxon>Bacillota</taxon>
        <taxon>Bacilli</taxon>
        <taxon>Bacillales</taxon>
        <taxon>Bacillaceae</taxon>
        <taxon>Virgibacillus</taxon>
    </lineage>
</organism>
<dbReference type="KEGG" id="vne:CFK40_00215"/>
<reference evidence="2 3" key="1">
    <citation type="journal article" date="2003" name="Int. J. Syst. Evol. Microbiol.">
        <title>Virgibacillus carmonensis sp. nov., Virgibacillus necropolis sp. nov. and Virgibacillus picturae sp. nov., three novel species isolated from deteriorated mural paintings, transfer of the species of the genus salibacillus to Virgibacillus, as Virgibacillus marismortui comb. nov. and Virgibacillus salexigens comb. nov., and emended description of the genus Virgibacillus.</title>
        <authorList>
            <person name="Heyrman J."/>
            <person name="Logan N.A."/>
            <person name="Busse H.J."/>
            <person name="Balcaen A."/>
            <person name="Lebbe L."/>
            <person name="Rodriguez-Diaz M."/>
            <person name="Swings J."/>
            <person name="De Vos P."/>
        </authorList>
    </citation>
    <scope>NUCLEOTIDE SEQUENCE [LARGE SCALE GENOMIC DNA]</scope>
    <source>
        <strain evidence="2 3">LMG 19488</strain>
    </source>
</reference>
<accession>A0A221M7D2</accession>
<dbReference type="SUPFAM" id="SSF54593">
    <property type="entry name" value="Glyoxalase/Bleomycin resistance protein/Dihydroxybiphenyl dioxygenase"/>
    <property type="match status" value="1"/>
</dbReference>
<dbReference type="Proteomes" id="UP000204391">
    <property type="component" value="Chromosome"/>
</dbReference>
<name>A0A221M7D2_9BACI</name>
<dbReference type="PROSITE" id="PS51819">
    <property type="entry name" value="VOC"/>
    <property type="match status" value="1"/>
</dbReference>
<dbReference type="Pfam" id="PF00903">
    <property type="entry name" value="Glyoxalase"/>
    <property type="match status" value="1"/>
</dbReference>
<dbReference type="EMBL" id="CP022437">
    <property type="protein sequence ID" value="ASN03556.1"/>
    <property type="molecule type" value="Genomic_DNA"/>
</dbReference>
<sequence length="124" mass="14297">MSSPIKNQINTIFVHVSDLSKSVEWYARLLGETYEPSEVSEPVFKMKINHHTGLTLDAGPKVEKKIINPSLYPLFNFHTDNIHDSYEFVKDIGYQIDSEIVEFDDFSFFTIKDPNQHIIMICTG</sequence>
<dbReference type="InterPro" id="IPR029068">
    <property type="entry name" value="Glyas_Bleomycin-R_OHBP_Dase"/>
</dbReference>
<dbReference type="OrthoDB" id="2354281at2"/>
<evidence type="ECO:0000313" key="2">
    <source>
        <dbReference type="EMBL" id="ASN03556.1"/>
    </source>
</evidence>
<gene>
    <name evidence="2" type="ORF">CFK40_00215</name>
</gene>
<feature type="domain" description="VOC" evidence="1">
    <location>
        <begin position="8"/>
        <end position="124"/>
    </location>
</feature>
<dbReference type="CDD" id="cd06587">
    <property type="entry name" value="VOC"/>
    <property type="match status" value="1"/>
</dbReference>
<dbReference type="AlphaFoldDB" id="A0A221M7D2"/>
<keyword evidence="2" id="KW-0560">Oxidoreductase</keyword>